<evidence type="ECO:0000313" key="1">
    <source>
        <dbReference type="EMBL" id="DAD70398.1"/>
    </source>
</evidence>
<name>A0A8S5LK76_9CAUD</name>
<protein>
    <submittedName>
        <fullName evidence="1">Uncharacterized protein</fullName>
    </submittedName>
</protein>
<accession>A0A8S5LK76</accession>
<organism evidence="1">
    <name type="scientific">Siphoviridae sp. ctomJ2</name>
    <dbReference type="NCBI Taxonomy" id="2827593"/>
    <lineage>
        <taxon>Viruses</taxon>
        <taxon>Duplodnaviria</taxon>
        <taxon>Heunggongvirae</taxon>
        <taxon>Uroviricota</taxon>
        <taxon>Caudoviricetes</taxon>
    </lineage>
</organism>
<proteinExistence type="predicted"/>
<dbReference type="EMBL" id="BK015864">
    <property type="protein sequence ID" value="DAD70398.1"/>
    <property type="molecule type" value="Genomic_DNA"/>
</dbReference>
<sequence>MAKGKPIKVICFMHFTDTDRTVPIEQLTPEEMEYCSKKMTERLSRTMSNYYANDREAFELL</sequence>
<reference evidence="1" key="1">
    <citation type="journal article" date="2021" name="Proc. Natl. Acad. Sci. U.S.A.">
        <title>A Catalog of Tens of Thousands of Viruses from Human Metagenomes Reveals Hidden Associations with Chronic Diseases.</title>
        <authorList>
            <person name="Tisza M.J."/>
            <person name="Buck C.B."/>
        </authorList>
    </citation>
    <scope>NUCLEOTIDE SEQUENCE</scope>
    <source>
        <strain evidence="1">CtomJ2</strain>
    </source>
</reference>